<dbReference type="Pfam" id="PF19864">
    <property type="entry name" value="Radical_SAM_N2"/>
    <property type="match status" value="1"/>
</dbReference>
<sequence>MKALLPLFSRPSHYLGTEINSVHKDLKTVRAHVALAFPDLYEVAMSYLGQKILYDIVNATDHFCAERVFAPTEDVAEVLRTHDTLLATLESDTPLKDLDGVLFSITHELCYTNVLYMLDLGGIPLRAAQRVNGHPLVIAGGGCTFNAEPLAPFMDVMVLGDGEEVLPEMLELIALGKDEGWSRSELISRLAGIPGVYVPSFFEDDGSGAMRPLDGARPQVEKRIVMDMNKVSFPTRQIVPFGKPVHDRYSVEIARGCTRGCRFCQAGMIYRPVREREVDVLGSIIDRGLAETGSEELSFLSLSTGDFSALEALFLSSYSHCRQEQVSISLPSLRVGSVSEDLMRLMGKIRHTGMTLAPEAGTQRLRNVINKGVTEDELLDHTGKAFRLGWQQVKLYFMMGLPTETREDLHGILDLCLKVAASAPKNVRRLQVTAAVSPFVPKPHTPFQWERQISMAEIEERLAYLRNIFRPYKKLKLKWHHSHMTWLEGVFARGDRHLAPALESAYAKGALFTSWSDHLRLEPWLEAFAETGIDAESYLRERDPEQPLPWDHLTSGVSRKFLLTERRRALEAAGTPDCRYEACRSCGVCTLDGRESELVQQAAGHDIVPVINRATRDQADAEQVEEPEEQPAGQPAASTDDLHNKAQRFRLWYSKTGPAMYLSQLELQRIFERAFRRARLPLAFSSGFHPAPLLSFARALPVGVGSVCEWMDFFVREHMGVRDLPALLEAELPQGMRVVKVDELPCQGRAPISNHERFSLGFTCAEDSLRFSGRIPAFLEAAEWKVFKRTKKGEPGEVDVRPMVTSITEDEKGFIIDFDWQTLYVSPIFVLQAVDPDFTMLQGRLIKTAQFF</sequence>
<dbReference type="RefSeq" id="WP_012805719.1">
    <property type="nucleotide sequence ID" value="NC_013173.1"/>
</dbReference>
<organism evidence="3 4">
    <name type="scientific">Desulfomicrobium baculatum (strain DSM 4028 / VKM B-1378 / X)</name>
    <name type="common">Desulfovibrio baculatus</name>
    <dbReference type="NCBI Taxonomy" id="525897"/>
    <lineage>
        <taxon>Bacteria</taxon>
        <taxon>Pseudomonadati</taxon>
        <taxon>Thermodesulfobacteriota</taxon>
        <taxon>Desulfovibrionia</taxon>
        <taxon>Desulfovibrionales</taxon>
        <taxon>Desulfomicrobiaceae</taxon>
        <taxon>Desulfomicrobium</taxon>
    </lineage>
</organism>
<dbReference type="Pfam" id="PF04055">
    <property type="entry name" value="Radical_SAM"/>
    <property type="match status" value="1"/>
</dbReference>
<name>C7LWE4_DESBD</name>
<dbReference type="STRING" id="525897.Dbac_0512"/>
<dbReference type="InterPro" id="IPR007197">
    <property type="entry name" value="rSAM"/>
</dbReference>
<evidence type="ECO:0000256" key="1">
    <source>
        <dbReference type="SAM" id="MobiDB-lite"/>
    </source>
</evidence>
<evidence type="ECO:0000259" key="2">
    <source>
        <dbReference type="PROSITE" id="PS51918"/>
    </source>
</evidence>
<dbReference type="Pfam" id="PF10105">
    <property type="entry name" value="DUF2344"/>
    <property type="match status" value="1"/>
</dbReference>
<dbReference type="SFLD" id="SFLDG01082">
    <property type="entry name" value="B12-binding_domain_containing"/>
    <property type="match status" value="1"/>
</dbReference>
<feature type="domain" description="Radical SAM core" evidence="2">
    <location>
        <begin position="243"/>
        <end position="476"/>
    </location>
</feature>
<dbReference type="PANTHER" id="PTHR42731">
    <property type="entry name" value="SLL1084 PROTEIN"/>
    <property type="match status" value="1"/>
</dbReference>
<dbReference type="InterPro" id="IPR018768">
    <property type="entry name" value="DUF2344"/>
</dbReference>
<dbReference type="InterPro" id="IPR058240">
    <property type="entry name" value="rSAM_sf"/>
</dbReference>
<dbReference type="CDD" id="cd01335">
    <property type="entry name" value="Radical_SAM"/>
    <property type="match status" value="1"/>
</dbReference>
<proteinExistence type="predicted"/>
<dbReference type="NCBIfam" id="TIGR03936">
    <property type="entry name" value="sam_1_link_chp"/>
    <property type="match status" value="1"/>
</dbReference>
<dbReference type="InterPro" id="IPR023862">
    <property type="entry name" value="CHP03960_rSAM"/>
</dbReference>
<protein>
    <submittedName>
        <fullName evidence="3">Radical SAM domain protein</fullName>
    </submittedName>
</protein>
<dbReference type="NCBIfam" id="TIGR03960">
    <property type="entry name" value="rSAM_fuse_unch"/>
    <property type="match status" value="1"/>
</dbReference>
<dbReference type="InterPro" id="IPR006638">
    <property type="entry name" value="Elp3/MiaA/NifB-like_rSAM"/>
</dbReference>
<dbReference type="SFLD" id="SFLDS00029">
    <property type="entry name" value="Radical_SAM"/>
    <property type="match status" value="1"/>
</dbReference>
<dbReference type="EMBL" id="CP001629">
    <property type="protein sequence ID" value="ACU88636.1"/>
    <property type="molecule type" value="Genomic_DNA"/>
</dbReference>
<dbReference type="InterPro" id="IPR045784">
    <property type="entry name" value="Radical_SAM_N2"/>
</dbReference>
<dbReference type="GO" id="GO:0003824">
    <property type="term" value="F:catalytic activity"/>
    <property type="evidence" value="ECO:0007669"/>
    <property type="project" value="InterPro"/>
</dbReference>
<reference evidence="3 4" key="1">
    <citation type="journal article" date="2009" name="Stand. Genomic Sci.">
        <title>Complete genome sequence of Desulfomicrobium baculatum type strain (X).</title>
        <authorList>
            <person name="Copeland A."/>
            <person name="Spring S."/>
            <person name="Goker M."/>
            <person name="Schneider S."/>
            <person name="Lapidus A."/>
            <person name="Del Rio T.G."/>
            <person name="Tice H."/>
            <person name="Cheng J.F."/>
            <person name="Chen F."/>
            <person name="Nolan M."/>
            <person name="Bruce D."/>
            <person name="Goodwin L."/>
            <person name="Pitluck S."/>
            <person name="Ivanova N."/>
            <person name="Mavrommatis K."/>
            <person name="Ovchinnikova G."/>
            <person name="Pati A."/>
            <person name="Chen A."/>
            <person name="Palaniappan K."/>
            <person name="Land M."/>
            <person name="Hauser L."/>
            <person name="Chang Y.J."/>
            <person name="Jeffries C.C."/>
            <person name="Meincke L."/>
            <person name="Sims D."/>
            <person name="Brettin T."/>
            <person name="Detter J.C."/>
            <person name="Han C."/>
            <person name="Chain P."/>
            <person name="Bristow J."/>
            <person name="Eisen J.A."/>
            <person name="Markowitz V."/>
            <person name="Hugenholtz P."/>
            <person name="Kyrpides N.C."/>
            <person name="Klenk H.P."/>
            <person name="Lucas S."/>
        </authorList>
    </citation>
    <scope>NUCLEOTIDE SEQUENCE [LARGE SCALE GENOMIC DNA]</scope>
    <source>
        <strain evidence="4">DSM 4028 / VKM B-1378 / X</strain>
    </source>
</reference>
<dbReference type="Proteomes" id="UP000002216">
    <property type="component" value="Chromosome"/>
</dbReference>
<feature type="compositionally biased region" description="Acidic residues" evidence="1">
    <location>
        <begin position="620"/>
        <end position="629"/>
    </location>
</feature>
<dbReference type="GO" id="GO:0051536">
    <property type="term" value="F:iron-sulfur cluster binding"/>
    <property type="evidence" value="ECO:0007669"/>
    <property type="project" value="InterPro"/>
</dbReference>
<dbReference type="OrthoDB" id="9806827at2"/>
<dbReference type="eggNOG" id="COG1032">
    <property type="taxonomic scope" value="Bacteria"/>
</dbReference>
<feature type="region of interest" description="Disordered" evidence="1">
    <location>
        <begin position="616"/>
        <end position="640"/>
    </location>
</feature>
<dbReference type="HOGENOM" id="CLU_011543_0_1_7"/>
<dbReference type="PROSITE" id="PS51918">
    <property type="entry name" value="RADICAL_SAM"/>
    <property type="match status" value="1"/>
</dbReference>
<dbReference type="KEGG" id="dba:Dbac_0512"/>
<evidence type="ECO:0000313" key="3">
    <source>
        <dbReference type="EMBL" id="ACU88636.1"/>
    </source>
</evidence>
<dbReference type="SMART" id="SM00729">
    <property type="entry name" value="Elp3"/>
    <property type="match status" value="1"/>
</dbReference>
<keyword evidence="4" id="KW-1185">Reference proteome</keyword>
<accession>C7LWE4</accession>
<dbReference type="SUPFAM" id="SSF102114">
    <property type="entry name" value="Radical SAM enzymes"/>
    <property type="match status" value="1"/>
</dbReference>
<dbReference type="Gene3D" id="3.80.30.20">
    <property type="entry name" value="tm_1862 like domain"/>
    <property type="match status" value="1"/>
</dbReference>
<dbReference type="PANTHER" id="PTHR42731:SF1">
    <property type="entry name" value="RADICAL SAM DOMAIN PROTEIN"/>
    <property type="match status" value="1"/>
</dbReference>
<dbReference type="eggNOG" id="COG5011">
    <property type="taxonomic scope" value="Bacteria"/>
</dbReference>
<dbReference type="AlphaFoldDB" id="C7LWE4"/>
<gene>
    <name evidence="3" type="ordered locus">Dbac_0512</name>
</gene>
<dbReference type="InterPro" id="IPR023404">
    <property type="entry name" value="rSAM_horseshoe"/>
</dbReference>
<evidence type="ECO:0000313" key="4">
    <source>
        <dbReference type="Proteomes" id="UP000002216"/>
    </source>
</evidence>